<keyword evidence="1" id="KW-0812">Transmembrane</keyword>
<feature type="transmembrane region" description="Helical" evidence="1">
    <location>
        <begin position="221"/>
        <end position="246"/>
    </location>
</feature>
<dbReference type="AlphaFoldDB" id="A0A5J6SRZ9"/>
<evidence type="ECO:0000313" key="2">
    <source>
        <dbReference type="EMBL" id="QFG00757.1"/>
    </source>
</evidence>
<keyword evidence="3" id="KW-1185">Reference proteome</keyword>
<feature type="transmembrane region" description="Helical" evidence="1">
    <location>
        <begin position="174"/>
        <end position="200"/>
    </location>
</feature>
<dbReference type="Pfam" id="PF12679">
    <property type="entry name" value="ABC2_membrane_2"/>
    <property type="match status" value="1"/>
</dbReference>
<dbReference type="RefSeq" id="WP_151701634.1">
    <property type="nucleotide sequence ID" value="NZ_CP031223.1"/>
</dbReference>
<dbReference type="Proteomes" id="UP000325517">
    <property type="component" value="Chromosome"/>
</dbReference>
<feature type="transmembrane region" description="Helical" evidence="1">
    <location>
        <begin position="266"/>
        <end position="289"/>
    </location>
</feature>
<dbReference type="KEGG" id="psyo:PB01_19220"/>
<sequence>MFLKIYGKEMKDCFRDRRTLLLSVLLPIIMMTGLVFFYEKLVSNHGDETYTLAVSEDFSQEEEELFKGYGEIEFVRSSKLKEKVKQGEAIAAIELSANFINTIEGGGEATVTIIGDSFSQQSSNLMTLLTNALAVYEKSVIWDRLQAQDIELSLVQPFTIEHKEVMDGDPNINLIALLIPMILGAAIAVGAGPAASDLFAGEKERKTMEALLITPVKRSSLLFAKWLTITSIGALAGIITLIVVSVEIAFFTENLKGAVAFGDKAVLIIGLAIVFSIIYSMFNASLLMITSIAAKTVKESQSYSSPVMMLSIFPMLILSGVGINELSFQYFAVPMINLYAILKELIFGIVNYEHIVITIVSNLIFMIVALVAARILFMKDKWVMN</sequence>
<dbReference type="PANTHER" id="PTHR43471">
    <property type="entry name" value="ABC TRANSPORTER PERMEASE"/>
    <property type="match status" value="1"/>
</dbReference>
<feature type="transmembrane region" description="Helical" evidence="1">
    <location>
        <begin position="352"/>
        <end position="377"/>
    </location>
</feature>
<evidence type="ECO:0000256" key="1">
    <source>
        <dbReference type="SAM" id="Phobius"/>
    </source>
</evidence>
<dbReference type="GO" id="GO:0140359">
    <property type="term" value="F:ABC-type transporter activity"/>
    <property type="evidence" value="ECO:0007669"/>
    <property type="project" value="InterPro"/>
</dbReference>
<proteinExistence type="predicted"/>
<protein>
    <submittedName>
        <fullName evidence="2">ABC transporter permease</fullName>
    </submittedName>
</protein>
<keyword evidence="1" id="KW-0472">Membrane</keyword>
<dbReference type="GO" id="GO:0005886">
    <property type="term" value="C:plasma membrane"/>
    <property type="evidence" value="ECO:0007669"/>
    <property type="project" value="UniProtKB-SubCell"/>
</dbReference>
<feature type="transmembrane region" description="Helical" evidence="1">
    <location>
        <begin position="20"/>
        <end position="38"/>
    </location>
</feature>
<dbReference type="EMBL" id="CP031223">
    <property type="protein sequence ID" value="QFG00757.1"/>
    <property type="molecule type" value="Genomic_DNA"/>
</dbReference>
<dbReference type="OrthoDB" id="5486437at2"/>
<keyword evidence="1" id="KW-1133">Transmembrane helix</keyword>
<dbReference type="PANTHER" id="PTHR43471:SF3">
    <property type="entry name" value="ABC TRANSPORTER PERMEASE PROTEIN NATB"/>
    <property type="match status" value="1"/>
</dbReference>
<feature type="transmembrane region" description="Helical" evidence="1">
    <location>
        <begin position="310"/>
        <end position="332"/>
    </location>
</feature>
<evidence type="ECO:0000313" key="3">
    <source>
        <dbReference type="Proteomes" id="UP000325517"/>
    </source>
</evidence>
<organism evidence="2 3">
    <name type="scientific">Psychrobacillus glaciei</name>
    <dbReference type="NCBI Taxonomy" id="2283160"/>
    <lineage>
        <taxon>Bacteria</taxon>
        <taxon>Bacillati</taxon>
        <taxon>Bacillota</taxon>
        <taxon>Bacilli</taxon>
        <taxon>Bacillales</taxon>
        <taxon>Bacillaceae</taxon>
        <taxon>Psychrobacillus</taxon>
    </lineage>
</organism>
<reference evidence="2 3" key="1">
    <citation type="submission" date="2018-07" db="EMBL/GenBank/DDBJ databases">
        <title>Complete genome sequence of Psychrobacillus sp. PB01, isolated from iceberg, and comparative genome analysis of Psychrobacillus strains.</title>
        <authorList>
            <person name="Lee P.C."/>
        </authorList>
    </citation>
    <scope>NUCLEOTIDE SEQUENCE [LARGE SCALE GENOMIC DNA]</scope>
    <source>
        <strain evidence="2 3">PB01</strain>
    </source>
</reference>
<accession>A0A5J6SRZ9</accession>
<gene>
    <name evidence="2" type="ORF">PB01_19220</name>
</gene>
<name>A0A5J6SRZ9_9BACI</name>